<evidence type="ECO:0000259" key="1">
    <source>
        <dbReference type="PROSITE" id="PS51831"/>
    </source>
</evidence>
<dbReference type="PROSITE" id="PS51831">
    <property type="entry name" value="HD"/>
    <property type="match status" value="1"/>
</dbReference>
<dbReference type="EMBL" id="QRGR01000059">
    <property type="protein sequence ID" value="RDV10388.1"/>
    <property type="molecule type" value="Genomic_DNA"/>
</dbReference>
<feature type="domain" description="HD" evidence="1">
    <location>
        <begin position="28"/>
        <end position="131"/>
    </location>
</feature>
<evidence type="ECO:0000313" key="2">
    <source>
        <dbReference type="EMBL" id="RDV10388.1"/>
    </source>
</evidence>
<organism evidence="2 3">
    <name type="scientific">Pontibacter diazotrophicus</name>
    <dbReference type="NCBI Taxonomy" id="1400979"/>
    <lineage>
        <taxon>Bacteria</taxon>
        <taxon>Pseudomonadati</taxon>
        <taxon>Bacteroidota</taxon>
        <taxon>Cytophagia</taxon>
        <taxon>Cytophagales</taxon>
        <taxon>Hymenobacteraceae</taxon>
        <taxon>Pontibacter</taxon>
    </lineage>
</organism>
<dbReference type="RefSeq" id="WP_115568587.1">
    <property type="nucleotide sequence ID" value="NZ_QRGR01000059.1"/>
</dbReference>
<dbReference type="Pfam" id="PF01966">
    <property type="entry name" value="HD"/>
    <property type="match status" value="1"/>
</dbReference>
<keyword evidence="3" id="KW-1185">Reference proteome</keyword>
<proteinExistence type="predicted"/>
<accession>A0A3D8KYV6</accession>
<dbReference type="CDD" id="cd00077">
    <property type="entry name" value="HDc"/>
    <property type="match status" value="1"/>
</dbReference>
<name>A0A3D8KYV6_9BACT</name>
<sequence length="219" mass="24868">MNPQQEKIIAATAAYVKDLLSGEGSGHDWWHIYRVWNNAKSIAAHEAVDTYVVELGALLHDIGDHKFHNGDETVGPRMAREWLQQHEVKPETTDHICNIIKALSFKGAGTSSAMPTTEGCVVQDADRLDAIGAIGIARTFAYGGHKNRELYNPHIKPELHDSFEKYKASTAPTINHFYEKLLLLKDRMHTDAAKRIAEERHQYMEGFLRQFFAEWEGER</sequence>
<dbReference type="Proteomes" id="UP000256708">
    <property type="component" value="Unassembled WGS sequence"/>
</dbReference>
<dbReference type="PANTHER" id="PTHR33594:SF1">
    <property type="entry name" value="HD_PDEASE DOMAIN-CONTAINING PROTEIN"/>
    <property type="match status" value="1"/>
</dbReference>
<protein>
    <submittedName>
        <fullName evidence="2">HD domain-containing protein</fullName>
    </submittedName>
</protein>
<dbReference type="OrthoDB" id="9797344at2"/>
<comment type="caution">
    <text evidence="2">The sequence shown here is derived from an EMBL/GenBank/DDBJ whole genome shotgun (WGS) entry which is preliminary data.</text>
</comment>
<evidence type="ECO:0000313" key="3">
    <source>
        <dbReference type="Proteomes" id="UP000256708"/>
    </source>
</evidence>
<dbReference type="PANTHER" id="PTHR33594">
    <property type="entry name" value="SUPERFAMILY HYDROLASE, PUTATIVE (AFU_ORTHOLOGUE AFUA_1G03035)-RELATED"/>
    <property type="match status" value="1"/>
</dbReference>
<gene>
    <name evidence="2" type="ORF">DXT99_26345</name>
</gene>
<dbReference type="InterPro" id="IPR006674">
    <property type="entry name" value="HD_domain"/>
</dbReference>
<dbReference type="AlphaFoldDB" id="A0A3D8KYV6"/>
<dbReference type="Gene3D" id="1.20.58.1910">
    <property type="match status" value="1"/>
</dbReference>
<dbReference type="InterPro" id="IPR003607">
    <property type="entry name" value="HD/PDEase_dom"/>
</dbReference>
<dbReference type="SMART" id="SM00471">
    <property type="entry name" value="HDc"/>
    <property type="match status" value="1"/>
</dbReference>
<dbReference type="Gene3D" id="1.10.472.50">
    <property type="entry name" value="HD-domain/PDEase-like"/>
    <property type="match status" value="1"/>
</dbReference>
<reference evidence="3" key="1">
    <citation type="submission" date="2018-08" db="EMBL/GenBank/DDBJ databases">
        <authorList>
            <person name="Liu Z.-W."/>
            <person name="Du Z.-J."/>
        </authorList>
    </citation>
    <scope>NUCLEOTIDE SEQUENCE [LARGE SCALE GENOMIC DNA]</scope>
    <source>
        <strain evidence="3">H4X</strain>
    </source>
</reference>
<dbReference type="SUPFAM" id="SSF109604">
    <property type="entry name" value="HD-domain/PDEase-like"/>
    <property type="match status" value="1"/>
</dbReference>